<reference evidence="1 2" key="2">
    <citation type="submission" date="2019-09" db="EMBL/GenBank/DDBJ databases">
        <authorList>
            <person name="Jin C."/>
        </authorList>
    </citation>
    <scope>NUCLEOTIDE SEQUENCE [LARGE SCALE GENOMIC DNA]</scope>
    <source>
        <strain evidence="1 2">AN110305</strain>
    </source>
</reference>
<dbReference type="InterPro" id="IPR029063">
    <property type="entry name" value="SAM-dependent_MTases_sf"/>
</dbReference>
<sequence>MIEPEDAGGVSAGWTRAMLNTPNVACVCNWYLHGGHNQAIDRRFGREQQSALPSIAGIVRHNRAFLRRAVLFGCRTGISQFLDIGCGVPTAGDVHELAGRTNPGSRCVHADIDHTVLAHRQLALRNHLNEHRLAVVAEDLRAPRRLLTAAAATGLIDLELPLMLVMSAVAHFVGPDTDLAAVLARYRDAVAPGSLVAVSHMTIDGVPQPWAAWGERFRRGYAQTNHTLHYRSWREFEDLFQGWELLSPGMAWAPQWNPDTPPDTDPALAMTMTAVARRGTDGQPQHNEAGEPR</sequence>
<keyword evidence="1" id="KW-0808">Transferase</keyword>
<dbReference type="GO" id="GO:0008168">
    <property type="term" value="F:methyltransferase activity"/>
    <property type="evidence" value="ECO:0007669"/>
    <property type="project" value="UniProtKB-KW"/>
</dbReference>
<dbReference type="EMBL" id="VUOB01000068">
    <property type="protein sequence ID" value="KAA2253087.1"/>
    <property type="molecule type" value="Genomic_DNA"/>
</dbReference>
<proteinExistence type="predicted"/>
<gene>
    <name evidence="1" type="ORF">F0L68_33595</name>
</gene>
<dbReference type="OrthoDB" id="4134439at2"/>
<dbReference type="InterPro" id="IPR006764">
    <property type="entry name" value="SAM_dep_MeTrfase_SAV2177_type"/>
</dbReference>
<comment type="caution">
    <text evidence="1">The sequence shown here is derived from an EMBL/GenBank/DDBJ whole genome shotgun (WGS) entry which is preliminary data.</text>
</comment>
<dbReference type="SUPFAM" id="SSF53335">
    <property type="entry name" value="S-adenosyl-L-methionine-dependent methyltransferases"/>
    <property type="match status" value="1"/>
</dbReference>
<accession>A0A5B2WT99</accession>
<keyword evidence="1" id="KW-0489">Methyltransferase</keyword>
<dbReference type="Pfam" id="PF04672">
    <property type="entry name" value="Methyltransf_19"/>
    <property type="match status" value="1"/>
</dbReference>
<reference evidence="1 2" key="1">
    <citation type="submission" date="2019-09" db="EMBL/GenBank/DDBJ databases">
        <title>Goodfellowia gen. nov., a new genus of the Pseudonocardineae related to Actinoalloteichus, containing Goodfellowia coeruleoviolacea gen. nov., comb. nov. gen. nov., comb. nov.</title>
        <authorList>
            <person name="Labeda D."/>
        </authorList>
    </citation>
    <scope>NUCLEOTIDE SEQUENCE [LARGE SCALE GENOMIC DNA]</scope>
    <source>
        <strain evidence="1 2">AN110305</strain>
    </source>
</reference>
<dbReference type="PIRSF" id="PIRSF017393">
    <property type="entry name" value="MTase_SAV2177"/>
    <property type="match status" value="1"/>
</dbReference>
<protein>
    <submittedName>
        <fullName evidence="1">Methyltransferase</fullName>
    </submittedName>
</protein>
<name>A0A5B2WT99_9PSEU</name>
<dbReference type="AlphaFoldDB" id="A0A5B2WT99"/>
<dbReference type="GO" id="GO:0032259">
    <property type="term" value="P:methylation"/>
    <property type="evidence" value="ECO:0007669"/>
    <property type="project" value="UniProtKB-KW"/>
</dbReference>
<dbReference type="RefSeq" id="WP_149853915.1">
    <property type="nucleotide sequence ID" value="NZ_VUOB01000068.1"/>
</dbReference>
<organism evidence="1 2">
    <name type="scientific">Solihabitans fulvus</name>
    <dbReference type="NCBI Taxonomy" id="1892852"/>
    <lineage>
        <taxon>Bacteria</taxon>
        <taxon>Bacillati</taxon>
        <taxon>Actinomycetota</taxon>
        <taxon>Actinomycetes</taxon>
        <taxon>Pseudonocardiales</taxon>
        <taxon>Pseudonocardiaceae</taxon>
        <taxon>Solihabitans</taxon>
    </lineage>
</organism>
<evidence type="ECO:0000313" key="2">
    <source>
        <dbReference type="Proteomes" id="UP000323454"/>
    </source>
</evidence>
<dbReference type="Gene3D" id="3.40.50.150">
    <property type="entry name" value="Vaccinia Virus protein VP39"/>
    <property type="match status" value="1"/>
</dbReference>
<dbReference type="Proteomes" id="UP000323454">
    <property type="component" value="Unassembled WGS sequence"/>
</dbReference>
<keyword evidence="2" id="KW-1185">Reference proteome</keyword>
<evidence type="ECO:0000313" key="1">
    <source>
        <dbReference type="EMBL" id="KAA2253087.1"/>
    </source>
</evidence>